<dbReference type="SMART" id="SM00065">
    <property type="entry name" value="GAF"/>
    <property type="match status" value="1"/>
</dbReference>
<reference evidence="5 6" key="1">
    <citation type="journal article" date="2011" name="ISME J.">
        <title>Community ecology of hot spring cyanobacterial mats: predominant populations and their functional potential.</title>
        <authorList>
            <person name="Klatt C.G."/>
            <person name="Wood J.M."/>
            <person name="Rusch D.B."/>
            <person name="Bateson M.M."/>
            <person name="Hamamura N."/>
            <person name="Heidelberg J.F."/>
            <person name="Grossman A.R."/>
            <person name="Bhaya D."/>
            <person name="Cohan F.M."/>
            <person name="Kuhl M."/>
            <person name="Bryant D.A."/>
            <person name="Ward D.M."/>
        </authorList>
    </citation>
    <scope>NUCLEOTIDE SEQUENCE [LARGE SCALE GENOMIC DNA]</scope>
    <source>
        <strain evidence="5">OS</strain>
    </source>
</reference>
<sequence>MDRYCPIPSPTDSDTLACLSVLVKIQHNLLECHDSETLFASLLPDIRLAACTSYAYFFRNVPLFDGQPTYSLVAESHLPNLPPRKDHPNFALLPHAHLPNWTATLMNHGLVFGTPNDFAGEERFFMSLHGIHSILLVPVIAGKQFLGFLGIDDCVEERKWSEADKALLQNVAFALAHALLRLQTTQNLQRACQEKTELMEILAHDLKNPLSAISLSVDTLLRKHDRISSEQLEKRLFQIKELVHRMTDICHQMLRESICLPLNLVSRPCTPSRLALRI</sequence>
<dbReference type="Pfam" id="PF01590">
    <property type="entry name" value="GAF"/>
    <property type="match status" value="1"/>
</dbReference>
<evidence type="ECO:0000259" key="3">
    <source>
        <dbReference type="SMART" id="SM00065"/>
    </source>
</evidence>
<dbReference type="Gene3D" id="1.10.287.130">
    <property type="match status" value="1"/>
</dbReference>
<dbReference type="SUPFAM" id="SSF47384">
    <property type="entry name" value="Homodimeric domain of signal transducing histidine kinase"/>
    <property type="match status" value="1"/>
</dbReference>
<evidence type="ECO:0000259" key="4">
    <source>
        <dbReference type="SMART" id="SM00388"/>
    </source>
</evidence>
<dbReference type="InterPro" id="IPR052023">
    <property type="entry name" value="Histidine_kinase_KdpD"/>
</dbReference>
<comment type="catalytic activity">
    <reaction evidence="1">
        <text>ATP + protein L-histidine = ADP + protein N-phospho-L-histidine.</text>
        <dbReference type="EC" id="2.7.13.3"/>
    </reaction>
</comment>
<dbReference type="SUPFAM" id="SSF55781">
    <property type="entry name" value="GAF domain-like"/>
    <property type="match status" value="1"/>
</dbReference>
<dbReference type="InterPro" id="IPR003018">
    <property type="entry name" value="GAF"/>
</dbReference>
<protein>
    <recommendedName>
        <fullName evidence="2">histidine kinase</fullName>
        <ecNumber evidence="2">2.7.13.3</ecNumber>
    </recommendedName>
</protein>
<comment type="caution">
    <text evidence="5">The sequence shown here is derived from an EMBL/GenBank/DDBJ whole genome shotgun (WGS) entry which is preliminary data.</text>
</comment>
<dbReference type="PANTHER" id="PTHR45569:SF1">
    <property type="entry name" value="SENSOR PROTEIN KDPD"/>
    <property type="match status" value="1"/>
</dbReference>
<dbReference type="GO" id="GO:0005886">
    <property type="term" value="C:plasma membrane"/>
    <property type="evidence" value="ECO:0007669"/>
    <property type="project" value="TreeGrafter"/>
</dbReference>
<gene>
    <name evidence="5" type="ORF">D0433_04000</name>
</gene>
<evidence type="ECO:0000313" key="5">
    <source>
        <dbReference type="EMBL" id="RFM24782.1"/>
    </source>
</evidence>
<dbReference type="CDD" id="cd00082">
    <property type="entry name" value="HisKA"/>
    <property type="match status" value="1"/>
</dbReference>
<dbReference type="Pfam" id="PF00512">
    <property type="entry name" value="HisKA"/>
    <property type="match status" value="1"/>
</dbReference>
<feature type="domain" description="Signal transduction histidine kinase dimerisation/phosphoacceptor" evidence="4">
    <location>
        <begin position="194"/>
        <end position="262"/>
    </location>
</feature>
<accession>A0A395M243</accession>
<dbReference type="InterPro" id="IPR029016">
    <property type="entry name" value="GAF-like_dom_sf"/>
</dbReference>
<evidence type="ECO:0000313" key="6">
    <source>
        <dbReference type="Proteomes" id="UP000266389"/>
    </source>
</evidence>
<dbReference type="SMART" id="SM00388">
    <property type="entry name" value="HisKA"/>
    <property type="match status" value="1"/>
</dbReference>
<dbReference type="EMBL" id="PHFL01000026">
    <property type="protein sequence ID" value="RFM24782.1"/>
    <property type="molecule type" value="Genomic_DNA"/>
</dbReference>
<evidence type="ECO:0000256" key="2">
    <source>
        <dbReference type="ARBA" id="ARBA00012438"/>
    </source>
</evidence>
<dbReference type="InterPro" id="IPR036097">
    <property type="entry name" value="HisK_dim/P_sf"/>
</dbReference>
<name>A0A395M243_9BACT</name>
<organism evidence="5 6">
    <name type="scientific">Candidatus Thermochlorobacter aerophilus</name>
    <dbReference type="NCBI Taxonomy" id="1868324"/>
    <lineage>
        <taxon>Bacteria</taxon>
        <taxon>Pseudomonadati</taxon>
        <taxon>Chlorobiota</taxon>
        <taxon>Chlorobiia</taxon>
        <taxon>Chlorobiales</taxon>
        <taxon>Candidatus Thermochlorobacteriaceae</taxon>
        <taxon>Candidatus Thermochlorobacter</taxon>
    </lineage>
</organism>
<dbReference type="AlphaFoldDB" id="A0A395M243"/>
<dbReference type="GO" id="GO:0000155">
    <property type="term" value="F:phosphorelay sensor kinase activity"/>
    <property type="evidence" value="ECO:0007669"/>
    <property type="project" value="InterPro"/>
</dbReference>
<dbReference type="InterPro" id="IPR003661">
    <property type="entry name" value="HisK_dim/P_dom"/>
</dbReference>
<proteinExistence type="predicted"/>
<dbReference type="Proteomes" id="UP000266389">
    <property type="component" value="Unassembled WGS sequence"/>
</dbReference>
<dbReference type="PANTHER" id="PTHR45569">
    <property type="entry name" value="SENSOR PROTEIN KDPD"/>
    <property type="match status" value="1"/>
</dbReference>
<feature type="domain" description="GAF" evidence="3">
    <location>
        <begin position="34"/>
        <end position="189"/>
    </location>
</feature>
<dbReference type="EC" id="2.7.13.3" evidence="2"/>
<dbReference type="Gene3D" id="3.30.450.40">
    <property type="match status" value="1"/>
</dbReference>
<evidence type="ECO:0000256" key="1">
    <source>
        <dbReference type="ARBA" id="ARBA00000085"/>
    </source>
</evidence>